<gene>
    <name evidence="1" type="ordered locus">Calag_0483</name>
</gene>
<dbReference type="Proteomes" id="UP000010469">
    <property type="component" value="Chromosome"/>
</dbReference>
<protein>
    <submittedName>
        <fullName evidence="1">Uncharacterized protein</fullName>
    </submittedName>
</protein>
<dbReference type="STRING" id="1056495.Calag_0483"/>
<reference evidence="2" key="1">
    <citation type="submission" date="2012-03" db="EMBL/GenBank/DDBJ databases">
        <title>Complete genome of Caldisphaera lagunensis DSM 15908.</title>
        <authorList>
            <person name="Lucas S."/>
            <person name="Copeland A."/>
            <person name="Lapidus A."/>
            <person name="Glavina del Rio T."/>
            <person name="Dalin E."/>
            <person name="Tice H."/>
            <person name="Bruce D."/>
            <person name="Goodwin L."/>
            <person name="Pitluck S."/>
            <person name="Peters L."/>
            <person name="Mikhailova N."/>
            <person name="Teshima H."/>
            <person name="Kyrpides N."/>
            <person name="Mavromatis K."/>
            <person name="Ivanova N."/>
            <person name="Brettin T."/>
            <person name="Detter J.C."/>
            <person name="Han C."/>
            <person name="Larimer F."/>
            <person name="Land M."/>
            <person name="Hauser L."/>
            <person name="Markowitz V."/>
            <person name="Cheng J.-F."/>
            <person name="Hugenholtz P."/>
            <person name="Woyke T."/>
            <person name="Wu D."/>
            <person name="Spring S."/>
            <person name="Schroeder M."/>
            <person name="Brambilla E."/>
            <person name="Klenk H.-P."/>
            <person name="Eisen J.A."/>
        </authorList>
    </citation>
    <scope>NUCLEOTIDE SEQUENCE [LARGE SCALE GENOMIC DNA]</scope>
    <source>
        <strain evidence="2">DSM 15908 / JCM 11604 / IC-154</strain>
    </source>
</reference>
<dbReference type="EMBL" id="CP003378">
    <property type="protein sequence ID" value="AFZ70249.1"/>
    <property type="molecule type" value="Genomic_DNA"/>
</dbReference>
<dbReference type="GeneID" id="14211743"/>
<proteinExistence type="predicted"/>
<evidence type="ECO:0000313" key="2">
    <source>
        <dbReference type="Proteomes" id="UP000010469"/>
    </source>
</evidence>
<sequence>MKRVLSEENLNDFEPTPRAGPCIEEFLGNSEELQEVYSVSQNREYDYVDVLIYDDKFSFYLKLFNDIECLHIMYAIIESCNENEKDFLLKLADEPEVYKVIIKGNCIKLIIPSLPLIRITKIMEKAKINSKQILSYRFTDYSENGDNE</sequence>
<dbReference type="KEGG" id="clg:Calag_0483"/>
<organism evidence="1 2">
    <name type="scientific">Caldisphaera lagunensis (strain DSM 15908 / JCM 11604 / ANMR 0165 / IC-154)</name>
    <dbReference type="NCBI Taxonomy" id="1056495"/>
    <lineage>
        <taxon>Archaea</taxon>
        <taxon>Thermoproteota</taxon>
        <taxon>Thermoprotei</taxon>
        <taxon>Acidilobales</taxon>
        <taxon>Caldisphaeraceae</taxon>
        <taxon>Caldisphaera</taxon>
    </lineage>
</organism>
<dbReference type="RefSeq" id="WP_015232147.1">
    <property type="nucleotide sequence ID" value="NC_019791.1"/>
</dbReference>
<dbReference type="AlphaFoldDB" id="L0A9Z9"/>
<keyword evidence="2" id="KW-1185">Reference proteome</keyword>
<accession>L0A9Z9</accession>
<evidence type="ECO:0000313" key="1">
    <source>
        <dbReference type="EMBL" id="AFZ70249.1"/>
    </source>
</evidence>
<dbReference type="HOGENOM" id="CLU_1754593_0_0_2"/>
<name>L0A9Z9_CALLD</name>
<dbReference type="eggNOG" id="arCOG11637">
    <property type="taxonomic scope" value="Archaea"/>
</dbReference>
<dbReference type="InParanoid" id="L0A9Z9"/>